<feature type="transmembrane region" description="Helical" evidence="7">
    <location>
        <begin position="174"/>
        <end position="204"/>
    </location>
</feature>
<keyword evidence="5 7" id="KW-1133">Transmembrane helix</keyword>
<dbReference type="OrthoDB" id="5395048at2"/>
<evidence type="ECO:0000256" key="1">
    <source>
        <dbReference type="ARBA" id="ARBA00004651"/>
    </source>
</evidence>
<gene>
    <name evidence="9" type="ORF">CM240_1775</name>
</gene>
<dbReference type="InterPro" id="IPR002751">
    <property type="entry name" value="CbiM/NikMN"/>
</dbReference>
<feature type="transmembrane region" description="Helical" evidence="7">
    <location>
        <begin position="41"/>
        <end position="61"/>
    </location>
</feature>
<evidence type="ECO:0000259" key="8">
    <source>
        <dbReference type="Pfam" id="PF13190"/>
    </source>
</evidence>
<evidence type="ECO:0000256" key="2">
    <source>
        <dbReference type="ARBA" id="ARBA00022448"/>
    </source>
</evidence>
<dbReference type="EMBL" id="HG917868">
    <property type="protein sequence ID" value="CDM68933.1"/>
    <property type="molecule type" value="Genomic_DNA"/>
</dbReference>
<dbReference type="InterPro" id="IPR025937">
    <property type="entry name" value="PDGLE_dom"/>
</dbReference>
<dbReference type="AlphaFoldDB" id="W6RX41"/>
<keyword evidence="4 7" id="KW-0812">Transmembrane</keyword>
<keyword evidence="3" id="KW-1003">Cell membrane</keyword>
<dbReference type="GO" id="GO:0005886">
    <property type="term" value="C:plasma membrane"/>
    <property type="evidence" value="ECO:0007669"/>
    <property type="project" value="UniProtKB-SubCell"/>
</dbReference>
<accession>W6RX41</accession>
<evidence type="ECO:0000256" key="5">
    <source>
        <dbReference type="ARBA" id="ARBA00022989"/>
    </source>
</evidence>
<dbReference type="STRING" id="1216932.CM240_1775"/>
<dbReference type="Gene3D" id="1.10.1760.20">
    <property type="match status" value="1"/>
</dbReference>
<feature type="transmembrane region" description="Helical" evidence="7">
    <location>
        <begin position="73"/>
        <end position="99"/>
    </location>
</feature>
<evidence type="ECO:0000256" key="3">
    <source>
        <dbReference type="ARBA" id="ARBA00022475"/>
    </source>
</evidence>
<evidence type="ECO:0000313" key="9">
    <source>
        <dbReference type="EMBL" id="CDM68933.1"/>
    </source>
</evidence>
<keyword evidence="2" id="KW-0813">Transport</keyword>
<dbReference type="Proteomes" id="UP000019426">
    <property type="component" value="Chromosome M2/40_rep1"/>
</dbReference>
<dbReference type="GO" id="GO:0000041">
    <property type="term" value="P:transition metal ion transport"/>
    <property type="evidence" value="ECO:0007669"/>
    <property type="project" value="InterPro"/>
</dbReference>
<evidence type="ECO:0000313" key="10">
    <source>
        <dbReference type="Proteomes" id="UP000019426"/>
    </source>
</evidence>
<proteinExistence type="predicted"/>
<comment type="subcellular location">
    <subcellularLocation>
        <location evidence="1">Cell membrane</location>
        <topology evidence="1">Multi-pass membrane protein</topology>
    </subcellularLocation>
</comment>
<sequence>MHMADALVTPMVGCTMLIAAAGVTANSVNKIRNEEDIQNKIPLMGVVGAFVFAAQMVNFSIPGTGSSGHIAGGILLAAILGPEAGFLSLVSILIVQCLFFGDGGLLALGCNIINMGFFSCFIGYKLIYKNVISKNYSKKRIMVASILGSVIGLQCGAFSVVLETLTSGVTKLPFTTFLIFMQSIHLAIGIVEGIVTGLLLNFLYQNRPDILEKAAITKSYNITKKKVISIILASALVIGGGISLLASSHPDGLEWSILKTSGSEELTANDYIHEKIVEVQNKTAFLLDYGFNVDNLSVTEEIIGKSIAGIIGIVITIGIIVLITHLSIRGKKLYVVNDNVNEIEEKFKDK</sequence>
<dbReference type="PANTHER" id="PTHR34229">
    <property type="entry name" value="METAL TRANSPORT PROTEIN HI_1621-RELATED"/>
    <property type="match status" value="1"/>
</dbReference>
<feature type="transmembrane region" description="Helical" evidence="7">
    <location>
        <begin position="140"/>
        <end position="162"/>
    </location>
</feature>
<dbReference type="Pfam" id="PF13190">
    <property type="entry name" value="PDGLE"/>
    <property type="match status" value="1"/>
</dbReference>
<reference evidence="9 10" key="1">
    <citation type="submission" date="2013-11" db="EMBL/GenBank/DDBJ databases">
        <title>Complete genome sequence of Clostridum sp. M2/40.</title>
        <authorList>
            <person name="Wibberg D."/>
            <person name="Puehler A."/>
            <person name="Schlueter A."/>
        </authorList>
    </citation>
    <scope>NUCLEOTIDE SEQUENCE [LARGE SCALE GENOMIC DNA]</scope>
    <source>
        <strain evidence="10">M2/40</strain>
    </source>
</reference>
<name>W6RX41_9CLOT</name>
<evidence type="ECO:0000256" key="6">
    <source>
        <dbReference type="ARBA" id="ARBA00023136"/>
    </source>
</evidence>
<feature type="transmembrane region" description="Helical" evidence="7">
    <location>
        <begin position="302"/>
        <end position="323"/>
    </location>
</feature>
<feature type="transmembrane region" description="Helical" evidence="7">
    <location>
        <begin position="105"/>
        <end position="128"/>
    </location>
</feature>
<organism evidence="9 10">
    <name type="scientific">Clostridium bornimense</name>
    <dbReference type="NCBI Taxonomy" id="1216932"/>
    <lineage>
        <taxon>Bacteria</taxon>
        <taxon>Bacillati</taxon>
        <taxon>Bacillota</taxon>
        <taxon>Clostridia</taxon>
        <taxon>Eubacteriales</taxon>
        <taxon>Clostridiaceae</taxon>
        <taxon>Clostridium</taxon>
    </lineage>
</organism>
<dbReference type="PANTHER" id="PTHR34229:SF1">
    <property type="entry name" value="METAL TRANSPORT PROTEIN HI_1621-RELATED"/>
    <property type="match status" value="1"/>
</dbReference>
<dbReference type="KEGG" id="clt:CM240_1775"/>
<evidence type="ECO:0000256" key="7">
    <source>
        <dbReference type="SAM" id="Phobius"/>
    </source>
</evidence>
<dbReference type="HOGENOM" id="CLU_052508_0_1_9"/>
<dbReference type="RefSeq" id="WP_051483774.1">
    <property type="nucleotide sequence ID" value="NZ_HG917868.1"/>
</dbReference>
<protein>
    <submittedName>
        <fullName evidence="9">Cobalamin</fullName>
    </submittedName>
</protein>
<keyword evidence="6 7" id="KW-0472">Membrane</keyword>
<dbReference type="Pfam" id="PF01891">
    <property type="entry name" value="CbiM"/>
    <property type="match status" value="1"/>
</dbReference>
<feature type="domain" description="PDGLE" evidence="8">
    <location>
        <begin position="225"/>
        <end position="327"/>
    </location>
</feature>
<dbReference type="eggNOG" id="COG0310">
    <property type="taxonomic scope" value="Bacteria"/>
</dbReference>
<keyword evidence="10" id="KW-1185">Reference proteome</keyword>
<feature type="transmembrane region" description="Helical" evidence="7">
    <location>
        <begin position="227"/>
        <end position="246"/>
    </location>
</feature>
<dbReference type="PATRIC" id="fig|1216932.3.peg.1769"/>
<evidence type="ECO:0000256" key="4">
    <source>
        <dbReference type="ARBA" id="ARBA00022692"/>
    </source>
</evidence>